<feature type="active site" description="O-(5'-phospho-DNA)-serine intermediate" evidence="5 6">
    <location>
        <position position="9"/>
    </location>
</feature>
<evidence type="ECO:0000256" key="5">
    <source>
        <dbReference type="PIRSR" id="PIRSR606118-50"/>
    </source>
</evidence>
<keyword evidence="2" id="KW-0229">DNA integration</keyword>
<dbReference type="PROSITE" id="PS00397">
    <property type="entry name" value="RECOMBINASES_1"/>
    <property type="match status" value="1"/>
</dbReference>
<dbReference type="InterPro" id="IPR006119">
    <property type="entry name" value="Resolv_N"/>
</dbReference>
<dbReference type="SUPFAM" id="SSF53041">
    <property type="entry name" value="Resolvase-like"/>
    <property type="match status" value="1"/>
</dbReference>
<dbReference type="PROSITE" id="PS51736">
    <property type="entry name" value="RECOMBINASES_3"/>
    <property type="match status" value="1"/>
</dbReference>
<dbReference type="InterPro" id="IPR006118">
    <property type="entry name" value="Recombinase_CS"/>
</dbReference>
<accession>A0A0U1KXQ8</accession>
<dbReference type="PANTHER" id="PTHR30461:SF26">
    <property type="entry name" value="RESOLVASE HOMOLOG YNEB"/>
    <property type="match status" value="1"/>
</dbReference>
<dbReference type="AlphaFoldDB" id="A0A0U1KXQ8"/>
<dbReference type="CDD" id="cd03768">
    <property type="entry name" value="SR_ResInv"/>
    <property type="match status" value="1"/>
</dbReference>
<evidence type="ECO:0000313" key="8">
    <source>
        <dbReference type="EMBL" id="CQR72211.1"/>
    </source>
</evidence>
<evidence type="ECO:0000256" key="1">
    <source>
        <dbReference type="ARBA" id="ARBA00009913"/>
    </source>
</evidence>
<evidence type="ECO:0000313" key="9">
    <source>
        <dbReference type="Proteomes" id="UP000049855"/>
    </source>
</evidence>
<dbReference type="Pfam" id="PF00239">
    <property type="entry name" value="Resolvase"/>
    <property type="match status" value="1"/>
</dbReference>
<name>A0A0U1KXQ8_9FIRM</name>
<dbReference type="EMBL" id="CTRP01000009">
    <property type="protein sequence ID" value="CQR72211.1"/>
    <property type="molecule type" value="Genomic_DNA"/>
</dbReference>
<evidence type="ECO:0000259" key="7">
    <source>
        <dbReference type="PROSITE" id="PS51736"/>
    </source>
</evidence>
<dbReference type="RefSeq" id="WP_021166849.1">
    <property type="nucleotide sequence ID" value="NZ_CTRP01000009.1"/>
</dbReference>
<keyword evidence="9" id="KW-1185">Reference proteome</keyword>
<keyword evidence="3" id="KW-0238">DNA-binding</keyword>
<sequence>MKIGYIRVSTAEQNTIRQEILLKELSVDEVFIDKASGKNTDRPELKRMLTYVRQGDTVIVESISRFARNTRDLLDLIAQLTAKHVEFISKKEAIDTTTPTGRFMLTIFGAVAELEREYILQRQNEGIAIAKELGKYKGRKPICHPEFDKVVTIWKSGNMTAVEAMRRLNMKPSTFYRKVRESNR</sequence>
<comment type="similarity">
    <text evidence="1">Belongs to the site-specific recombinase resolvase family.</text>
</comment>
<gene>
    <name evidence="8" type="ORF">SpAn4DRAFT_5100</name>
</gene>
<dbReference type="InterPro" id="IPR050639">
    <property type="entry name" value="SSR_resolvase"/>
</dbReference>
<evidence type="ECO:0000256" key="3">
    <source>
        <dbReference type="ARBA" id="ARBA00023125"/>
    </source>
</evidence>
<dbReference type="PANTHER" id="PTHR30461">
    <property type="entry name" value="DNA-INVERTASE FROM LAMBDOID PROPHAGE"/>
    <property type="match status" value="1"/>
</dbReference>
<dbReference type="GO" id="GO:0000150">
    <property type="term" value="F:DNA strand exchange activity"/>
    <property type="evidence" value="ECO:0007669"/>
    <property type="project" value="InterPro"/>
</dbReference>
<dbReference type="SMART" id="SM00857">
    <property type="entry name" value="Resolvase"/>
    <property type="match status" value="1"/>
</dbReference>
<feature type="domain" description="Resolvase/invertase-type recombinase catalytic" evidence="7">
    <location>
        <begin position="1"/>
        <end position="134"/>
    </location>
</feature>
<dbReference type="Gene3D" id="3.40.50.1390">
    <property type="entry name" value="Resolvase, N-terminal catalytic domain"/>
    <property type="match status" value="1"/>
</dbReference>
<dbReference type="FunFam" id="3.40.50.1390:FF:000001">
    <property type="entry name" value="DNA recombinase"/>
    <property type="match status" value="1"/>
</dbReference>
<dbReference type="Proteomes" id="UP000049855">
    <property type="component" value="Unassembled WGS sequence"/>
</dbReference>
<evidence type="ECO:0000256" key="2">
    <source>
        <dbReference type="ARBA" id="ARBA00022908"/>
    </source>
</evidence>
<evidence type="ECO:0000256" key="4">
    <source>
        <dbReference type="ARBA" id="ARBA00023172"/>
    </source>
</evidence>
<organism evidence="8 9">
    <name type="scientific">Sporomusa ovata</name>
    <dbReference type="NCBI Taxonomy" id="2378"/>
    <lineage>
        <taxon>Bacteria</taxon>
        <taxon>Bacillati</taxon>
        <taxon>Bacillota</taxon>
        <taxon>Negativicutes</taxon>
        <taxon>Selenomonadales</taxon>
        <taxon>Sporomusaceae</taxon>
        <taxon>Sporomusa</taxon>
    </lineage>
</organism>
<dbReference type="InterPro" id="IPR036162">
    <property type="entry name" value="Resolvase-like_N_sf"/>
</dbReference>
<evidence type="ECO:0000256" key="6">
    <source>
        <dbReference type="PROSITE-ProRule" id="PRU10137"/>
    </source>
</evidence>
<proteinExistence type="inferred from homology"/>
<protein>
    <submittedName>
        <fullName evidence="8">Transposon Tn21 resolvase</fullName>
    </submittedName>
</protein>
<dbReference type="GO" id="GO:0015074">
    <property type="term" value="P:DNA integration"/>
    <property type="evidence" value="ECO:0007669"/>
    <property type="project" value="UniProtKB-KW"/>
</dbReference>
<dbReference type="GO" id="GO:0003677">
    <property type="term" value="F:DNA binding"/>
    <property type="evidence" value="ECO:0007669"/>
    <property type="project" value="UniProtKB-KW"/>
</dbReference>
<keyword evidence="4" id="KW-0233">DNA recombination</keyword>
<reference evidence="9" key="1">
    <citation type="submission" date="2015-03" db="EMBL/GenBank/DDBJ databases">
        <authorList>
            <person name="Nijsse Bart"/>
        </authorList>
    </citation>
    <scope>NUCLEOTIDE SEQUENCE [LARGE SCALE GENOMIC DNA]</scope>
</reference>